<keyword evidence="1" id="KW-0175">Coiled coil</keyword>
<gene>
    <name evidence="2" type="ORF">L9F63_015758</name>
</gene>
<feature type="non-terminal residue" evidence="2">
    <location>
        <position position="178"/>
    </location>
</feature>
<feature type="coiled-coil region" evidence="1">
    <location>
        <begin position="109"/>
        <end position="136"/>
    </location>
</feature>
<dbReference type="Proteomes" id="UP001233999">
    <property type="component" value="Unassembled WGS sequence"/>
</dbReference>
<sequence length="178" mass="20806">NAKVKEDRFTGPDIRKLLRDDTFESKMNSKEFEELGERFHEDLKELETRYQNKYKGDGTCLRASLSKLQFCVLCMLWSRVPSIHSNSARRQLNFMDLERETRNFTLRTLLSKEETLSELEQRVLEAESRAEEAEDKGLTLRPPFTVFTTASSVHMPGLTQQRHHQHRFTINVSVSPTE</sequence>
<evidence type="ECO:0000313" key="2">
    <source>
        <dbReference type="EMBL" id="KAJ9592583.1"/>
    </source>
</evidence>
<evidence type="ECO:0000313" key="3">
    <source>
        <dbReference type="Proteomes" id="UP001233999"/>
    </source>
</evidence>
<evidence type="ECO:0000256" key="1">
    <source>
        <dbReference type="SAM" id="Coils"/>
    </source>
</evidence>
<dbReference type="EMBL" id="JASPKZ010003830">
    <property type="protein sequence ID" value="KAJ9592583.1"/>
    <property type="molecule type" value="Genomic_DNA"/>
</dbReference>
<reference evidence="2" key="1">
    <citation type="journal article" date="2023" name="IScience">
        <title>Live-bearing cockroach genome reveals convergent evolutionary mechanisms linked to viviparity in insects and beyond.</title>
        <authorList>
            <person name="Fouks B."/>
            <person name="Harrison M.C."/>
            <person name="Mikhailova A.A."/>
            <person name="Marchal E."/>
            <person name="English S."/>
            <person name="Carruthers M."/>
            <person name="Jennings E.C."/>
            <person name="Chiamaka E.L."/>
            <person name="Frigard R.A."/>
            <person name="Pippel M."/>
            <person name="Attardo G.M."/>
            <person name="Benoit J.B."/>
            <person name="Bornberg-Bauer E."/>
            <person name="Tobe S.S."/>
        </authorList>
    </citation>
    <scope>NUCLEOTIDE SEQUENCE</scope>
    <source>
        <strain evidence="2">Stay&amp;Tobe</strain>
    </source>
</reference>
<accession>A0AAD8A704</accession>
<reference evidence="2" key="2">
    <citation type="submission" date="2023-05" db="EMBL/GenBank/DDBJ databases">
        <authorList>
            <person name="Fouks B."/>
        </authorList>
    </citation>
    <scope>NUCLEOTIDE SEQUENCE</scope>
    <source>
        <strain evidence="2">Stay&amp;Tobe</strain>
        <tissue evidence="2">Testes</tissue>
    </source>
</reference>
<keyword evidence="3" id="KW-1185">Reference proteome</keyword>
<organism evidence="2 3">
    <name type="scientific">Diploptera punctata</name>
    <name type="common">Pacific beetle cockroach</name>
    <dbReference type="NCBI Taxonomy" id="6984"/>
    <lineage>
        <taxon>Eukaryota</taxon>
        <taxon>Metazoa</taxon>
        <taxon>Ecdysozoa</taxon>
        <taxon>Arthropoda</taxon>
        <taxon>Hexapoda</taxon>
        <taxon>Insecta</taxon>
        <taxon>Pterygota</taxon>
        <taxon>Neoptera</taxon>
        <taxon>Polyneoptera</taxon>
        <taxon>Dictyoptera</taxon>
        <taxon>Blattodea</taxon>
        <taxon>Blaberoidea</taxon>
        <taxon>Blaberidae</taxon>
        <taxon>Diplopterinae</taxon>
        <taxon>Diploptera</taxon>
    </lineage>
</organism>
<feature type="non-terminal residue" evidence="2">
    <location>
        <position position="1"/>
    </location>
</feature>
<name>A0AAD8A704_DIPPU</name>
<comment type="caution">
    <text evidence="2">The sequence shown here is derived from an EMBL/GenBank/DDBJ whole genome shotgun (WGS) entry which is preliminary data.</text>
</comment>
<dbReference type="AlphaFoldDB" id="A0AAD8A704"/>
<proteinExistence type="predicted"/>
<protein>
    <submittedName>
        <fullName evidence="2">Uncharacterized protein</fullName>
    </submittedName>
</protein>